<dbReference type="PANTHER" id="PTHR12121:SF68">
    <property type="entry name" value="CARBON CATABOLITE REPRESSOR PROTEIN 4 HOMOLOG 4-RELATED"/>
    <property type="match status" value="1"/>
</dbReference>
<dbReference type="InterPro" id="IPR050410">
    <property type="entry name" value="CCR4/nocturin_mRNA_transcr"/>
</dbReference>
<dbReference type="Proteomes" id="UP000436088">
    <property type="component" value="Unassembled WGS sequence"/>
</dbReference>
<evidence type="ECO:0000256" key="1">
    <source>
        <dbReference type="SAM" id="MobiDB-lite"/>
    </source>
</evidence>
<dbReference type="PANTHER" id="PTHR12121">
    <property type="entry name" value="CARBON CATABOLITE REPRESSOR PROTEIN 4"/>
    <property type="match status" value="1"/>
</dbReference>
<comment type="caution">
    <text evidence="3">The sequence shown here is derived from an EMBL/GenBank/DDBJ whole genome shotgun (WGS) entry which is preliminary data.</text>
</comment>
<dbReference type="SUPFAM" id="SSF56219">
    <property type="entry name" value="DNase I-like"/>
    <property type="match status" value="1"/>
</dbReference>
<reference evidence="3" key="1">
    <citation type="submission" date="2019-09" db="EMBL/GenBank/DDBJ databases">
        <title>Draft genome information of white flower Hibiscus syriacus.</title>
        <authorList>
            <person name="Kim Y.-M."/>
        </authorList>
    </citation>
    <scope>NUCLEOTIDE SEQUENCE [LARGE SCALE GENOMIC DNA]</scope>
    <source>
        <strain evidence="3">YM2019G1</strain>
    </source>
</reference>
<dbReference type="EMBL" id="VEPZ02001122">
    <property type="protein sequence ID" value="KAE8693168.1"/>
    <property type="molecule type" value="Genomic_DNA"/>
</dbReference>
<dbReference type="AlphaFoldDB" id="A0A6A2ZMS5"/>
<protein>
    <submittedName>
        <fullName evidence="3">Carbon catabolite repressor protein 4-like protein 4</fullName>
    </submittedName>
</protein>
<dbReference type="Pfam" id="PF03372">
    <property type="entry name" value="Exo_endo_phos"/>
    <property type="match status" value="1"/>
</dbReference>
<proteinExistence type="predicted"/>
<name>A0A6A2ZMS5_HIBSY</name>
<organism evidence="3 4">
    <name type="scientific">Hibiscus syriacus</name>
    <name type="common">Rose of Sharon</name>
    <dbReference type="NCBI Taxonomy" id="106335"/>
    <lineage>
        <taxon>Eukaryota</taxon>
        <taxon>Viridiplantae</taxon>
        <taxon>Streptophyta</taxon>
        <taxon>Embryophyta</taxon>
        <taxon>Tracheophyta</taxon>
        <taxon>Spermatophyta</taxon>
        <taxon>Magnoliopsida</taxon>
        <taxon>eudicotyledons</taxon>
        <taxon>Gunneridae</taxon>
        <taxon>Pentapetalae</taxon>
        <taxon>rosids</taxon>
        <taxon>malvids</taxon>
        <taxon>Malvales</taxon>
        <taxon>Malvaceae</taxon>
        <taxon>Malvoideae</taxon>
        <taxon>Hibiscus</taxon>
    </lineage>
</organism>
<evidence type="ECO:0000259" key="2">
    <source>
        <dbReference type="Pfam" id="PF03372"/>
    </source>
</evidence>
<evidence type="ECO:0000313" key="4">
    <source>
        <dbReference type="Proteomes" id="UP000436088"/>
    </source>
</evidence>
<evidence type="ECO:0000313" key="3">
    <source>
        <dbReference type="EMBL" id="KAE8693168.1"/>
    </source>
</evidence>
<dbReference type="Gene3D" id="3.60.10.10">
    <property type="entry name" value="Endonuclease/exonuclease/phosphatase"/>
    <property type="match status" value="1"/>
</dbReference>
<dbReference type="GO" id="GO:0000175">
    <property type="term" value="F:3'-5'-RNA exonuclease activity"/>
    <property type="evidence" value="ECO:0007669"/>
    <property type="project" value="TreeGrafter"/>
</dbReference>
<dbReference type="InterPro" id="IPR036691">
    <property type="entry name" value="Endo/exonu/phosph_ase_sf"/>
</dbReference>
<dbReference type="InterPro" id="IPR005135">
    <property type="entry name" value="Endo/exonuclease/phosphatase"/>
</dbReference>
<keyword evidence="4" id="KW-1185">Reference proteome</keyword>
<feature type="domain" description="Endonuclease/exonuclease/phosphatase" evidence="2">
    <location>
        <begin position="46"/>
        <end position="366"/>
    </location>
</feature>
<gene>
    <name evidence="3" type="ORF">F3Y22_tig00110816pilonHSYRG00030</name>
</gene>
<sequence length="387" mass="43140">MSVSSSTSTSTGGSRQSAQIIREFAKLEGGGNARGQADAIRFRLVSYNILAQVYTKDHFFPHSPPPCLRWNDRSREILNLLKNLGSDFYSLQELDEFDSFYKKKMEGLGYSGIYIQRSGQKRDGCGIFYKKNRAELLLEEMVEYNDLVPPVHGEASSSDKRNAPLTNRNNRGDPKQGLSVTSSPQHHGDPNDPRVRFKKDCVGIMAAFKFKHPPHHVVILANTHLYWDPKLADVKLAQAKYLLARLAQFKTLVTDRFKCTPSVILCGDFNSTPGDEVYQYIISGNTLSASSDRPLEELPLPLCSVYASARGEPPFTTCTPKFKNTLDYIFFFPSDGLMPVSILQLAELDSPDVAGGLPNYSHPSDHLPIGAEFEITKGKNAQIRKSI</sequence>
<accession>A0A6A2ZMS5</accession>
<feature type="region of interest" description="Disordered" evidence="1">
    <location>
        <begin position="150"/>
        <end position="194"/>
    </location>
</feature>